<dbReference type="InterPro" id="IPR001451">
    <property type="entry name" value="Hexapep"/>
</dbReference>
<evidence type="ECO:0000313" key="2">
    <source>
        <dbReference type="Proteomes" id="UP000825483"/>
    </source>
</evidence>
<gene>
    <name evidence="1" type="ORF">PRLR5076_06890</name>
</gene>
<dbReference type="PANTHER" id="PTHR13061">
    <property type="entry name" value="DYNACTIN SUBUNIT P25"/>
    <property type="match status" value="1"/>
</dbReference>
<dbReference type="InterPro" id="IPR050484">
    <property type="entry name" value="Transf_Hexapept/Carb_Anhydrase"/>
</dbReference>
<dbReference type="AlphaFoldDB" id="A0A9R1C876"/>
<dbReference type="CDD" id="cd04645">
    <property type="entry name" value="LbH_gamma_CA_like"/>
    <property type="match status" value="1"/>
</dbReference>
<sequence>MATIVTVQGKTPKWGKDCFIAENATLAGYIIMGDDCSIWYGAVLRADVDAIRIGNRVNVQDNACIHQTNGFPVTLEDDVSVGHGAIVHAATVRKGALIGMNAVVLDGCDVGENAIIAAGAVLLAGTKVGANEMWAGVPAKLIKKEDPAKAKTFAEHYMYIKEWYRSK</sequence>
<dbReference type="InterPro" id="IPR011004">
    <property type="entry name" value="Trimer_LpxA-like_sf"/>
</dbReference>
<dbReference type="Gene3D" id="2.160.10.10">
    <property type="entry name" value="Hexapeptide repeat proteins"/>
    <property type="match status" value="1"/>
</dbReference>
<reference evidence="1" key="1">
    <citation type="journal article" date="2022" name="Int. J. Syst. Evol. Microbiol.">
        <title>Prevotella lacticifex sp. nov., isolated from the rumen of cows.</title>
        <authorList>
            <person name="Shinkai T."/>
            <person name="Ikeyama N."/>
            <person name="Kumagai M."/>
            <person name="Ohmori H."/>
            <person name="Sakamoto M."/>
            <person name="Ohkuma M."/>
            <person name="Mitsumori M."/>
        </authorList>
    </citation>
    <scope>NUCLEOTIDE SEQUENCE</scope>
    <source>
        <strain evidence="1">R5076</strain>
    </source>
</reference>
<dbReference type="RefSeq" id="WP_223926996.1">
    <property type="nucleotide sequence ID" value="NZ_BPTU01000004.1"/>
</dbReference>
<evidence type="ECO:0000313" key="1">
    <source>
        <dbReference type="EMBL" id="GJG57838.1"/>
    </source>
</evidence>
<dbReference type="SUPFAM" id="SSF51161">
    <property type="entry name" value="Trimeric LpxA-like enzymes"/>
    <property type="match status" value="1"/>
</dbReference>
<accession>A0A9R1C876</accession>
<name>A0A9R1C876_9BACT</name>
<dbReference type="Pfam" id="PF00132">
    <property type="entry name" value="Hexapep"/>
    <property type="match status" value="1"/>
</dbReference>
<proteinExistence type="predicted"/>
<organism evidence="1 2">
    <name type="scientific">Prevotella lacticifex</name>
    <dbReference type="NCBI Taxonomy" id="2854755"/>
    <lineage>
        <taxon>Bacteria</taxon>
        <taxon>Pseudomonadati</taxon>
        <taxon>Bacteroidota</taxon>
        <taxon>Bacteroidia</taxon>
        <taxon>Bacteroidales</taxon>
        <taxon>Prevotellaceae</taxon>
        <taxon>Prevotella</taxon>
    </lineage>
</organism>
<protein>
    <submittedName>
        <fullName evidence="1">Gamma carbonic anhydrase family protein</fullName>
    </submittedName>
</protein>
<dbReference type="Proteomes" id="UP000825483">
    <property type="component" value="Unassembled WGS sequence"/>
</dbReference>
<dbReference type="InterPro" id="IPR047324">
    <property type="entry name" value="LbH_gamma_CA-like"/>
</dbReference>
<dbReference type="GeneID" id="72468741"/>
<dbReference type="PANTHER" id="PTHR13061:SF29">
    <property type="entry name" value="GAMMA CARBONIC ANHYDRASE-LIKE 1, MITOCHONDRIAL-RELATED"/>
    <property type="match status" value="1"/>
</dbReference>
<dbReference type="EMBL" id="BPUB01000001">
    <property type="protein sequence ID" value="GJG57838.1"/>
    <property type="molecule type" value="Genomic_DNA"/>
</dbReference>
<keyword evidence="2" id="KW-1185">Reference proteome</keyword>
<comment type="caution">
    <text evidence="1">The sequence shown here is derived from an EMBL/GenBank/DDBJ whole genome shotgun (WGS) entry which is preliminary data.</text>
</comment>